<name>A0ABT3GJJ9_9BACT</name>
<dbReference type="Pfam" id="PF12951">
    <property type="entry name" value="PATR"/>
    <property type="match status" value="1"/>
</dbReference>
<dbReference type="InterPro" id="IPR013425">
    <property type="entry name" value="Autotrns_rpt"/>
</dbReference>
<reference evidence="3 4" key="1">
    <citation type="submission" date="2022-10" db="EMBL/GenBank/DDBJ databases">
        <title>Luteolibacter arcticus strain CCTCC AB 2014275, whole genome shotgun sequencing project.</title>
        <authorList>
            <person name="Zhao G."/>
            <person name="Shen L."/>
        </authorList>
    </citation>
    <scope>NUCLEOTIDE SEQUENCE [LARGE SCALE GENOMIC DNA]</scope>
    <source>
        <strain evidence="3 4">CCTCC AB 2014275</strain>
    </source>
</reference>
<dbReference type="NCBIfam" id="TIGR02601">
    <property type="entry name" value="autotrns_rpt"/>
    <property type="match status" value="1"/>
</dbReference>
<proteinExistence type="predicted"/>
<keyword evidence="4" id="KW-1185">Reference proteome</keyword>
<evidence type="ECO:0000256" key="2">
    <source>
        <dbReference type="SAM" id="SignalP"/>
    </source>
</evidence>
<feature type="chain" id="PRO_5045446885" evidence="2">
    <location>
        <begin position="31"/>
        <end position="837"/>
    </location>
</feature>
<sequence>MKTQFSRLLGRSVEACACPMAAMIATLTFASTGESGAQVRKEDNFDTLDLATSWVDGVAVPGPGDIAQWDDRLAVANTSDLGITNSSWLGIKVLNPAGTVGITGTSPTTLTLGASGIDLSAATQNLTIGSPLVLGAAQTWKVASSRTLAITTPNASAISGTGPLAIHGPGTVRIGGLAASYGPITGGISVSGGSGLNNVSALPGGSALISASTLIYDLAAIVPSVGGSSGPSTFNTPALTVGGGTVHTIGGARISGSGQPAWVQSSSLSIAAGQTNFTHSRGSSARVINQFSSTIIRAVGGTVNFRDVLNGSSGANDPNGGGYRANNAAVVNGIVPFITFTFTSTNTSFFVPSATGNGTTVNGAAYAYAAANDTTPTSLGTSPNASVTTDVALAASTSINSLRFGSGSTKTITLDPAATLSITSGAILVTPNGSANQTITGGKLMGGNPGSTSGRDLIVHQHNNTSTFTISSEIVDVNELVEGNPTDVPTALTKSGAGKFAIGGSATYTGNTFVNAGSLLVNGTLTGSPSVIVARGGALGGTGSVTAPITVNAGSIAPGTGVGTLATGPVTFAADSSLAIELNTFAGTSDKLVVTGGVTTGGSRVNLTLADVGGDVTLANGTKFTLVDYTTTWSGSDLLTFGGNPVANLSTIVLGANAYIVDYADAAVDGTALTLTVTEAPELTPYLVWSDSYAPQIPNSANRVPTADPDQDGRTNLMEFALNGNPASNSDSGKMTVSAVDSNDAGSDNDLTLTLAVRDGAVAAAGPDGSITLTVGDIVYTIQGSQNLVDWNKAISEVTPASVLVPAASPGWTARTFQVTDSNGLPEGRFMRVGITP</sequence>
<organism evidence="3 4">
    <name type="scientific">Luteolibacter arcticus</name>
    <dbReference type="NCBI Taxonomy" id="1581411"/>
    <lineage>
        <taxon>Bacteria</taxon>
        <taxon>Pseudomonadati</taxon>
        <taxon>Verrucomicrobiota</taxon>
        <taxon>Verrucomicrobiia</taxon>
        <taxon>Verrucomicrobiales</taxon>
        <taxon>Verrucomicrobiaceae</taxon>
        <taxon>Luteolibacter</taxon>
    </lineage>
</organism>
<dbReference type="InterPro" id="IPR011050">
    <property type="entry name" value="Pectin_lyase_fold/virulence"/>
</dbReference>
<keyword evidence="1 2" id="KW-0732">Signal</keyword>
<accession>A0ABT3GJJ9</accession>
<comment type="caution">
    <text evidence="3">The sequence shown here is derived from an EMBL/GenBank/DDBJ whole genome shotgun (WGS) entry which is preliminary data.</text>
</comment>
<gene>
    <name evidence="3" type="ORF">OKA05_13990</name>
</gene>
<dbReference type="EMBL" id="JAPDDT010000005">
    <property type="protein sequence ID" value="MCW1923672.1"/>
    <property type="molecule type" value="Genomic_DNA"/>
</dbReference>
<protein>
    <submittedName>
        <fullName evidence="3">Autotransporter-associated beta strand repeat-containing protein</fullName>
    </submittedName>
</protein>
<evidence type="ECO:0000256" key="1">
    <source>
        <dbReference type="ARBA" id="ARBA00022729"/>
    </source>
</evidence>
<dbReference type="RefSeq" id="WP_264487781.1">
    <property type="nucleotide sequence ID" value="NZ_JAPDDT010000005.1"/>
</dbReference>
<feature type="signal peptide" evidence="2">
    <location>
        <begin position="1"/>
        <end position="30"/>
    </location>
</feature>
<dbReference type="SUPFAM" id="SSF51126">
    <property type="entry name" value="Pectin lyase-like"/>
    <property type="match status" value="1"/>
</dbReference>
<dbReference type="Proteomes" id="UP001320876">
    <property type="component" value="Unassembled WGS sequence"/>
</dbReference>
<evidence type="ECO:0000313" key="4">
    <source>
        <dbReference type="Proteomes" id="UP001320876"/>
    </source>
</evidence>
<evidence type="ECO:0000313" key="3">
    <source>
        <dbReference type="EMBL" id="MCW1923672.1"/>
    </source>
</evidence>